<dbReference type="SUPFAM" id="SSF58104">
    <property type="entry name" value="Methyl-accepting chemotaxis protein (MCP) signaling domain"/>
    <property type="match status" value="1"/>
</dbReference>
<dbReference type="Pfam" id="PF18947">
    <property type="entry name" value="HAMP_2"/>
    <property type="match status" value="1"/>
</dbReference>
<keyword evidence="2" id="KW-0488">Methylation</keyword>
<keyword evidence="11" id="KW-0675">Receptor</keyword>
<protein>
    <submittedName>
        <fullName evidence="11">Methyl-accepting chemotaxis protein I (Serine chemoreceptor protein)</fullName>
    </submittedName>
</protein>
<keyword evidence="6" id="KW-0175">Coiled coil</keyword>
<dbReference type="InterPro" id="IPR041395">
    <property type="entry name" value="McpB_HAMP_3rd"/>
</dbReference>
<dbReference type="GO" id="GO:0004888">
    <property type="term" value="F:transmembrane signaling receptor activity"/>
    <property type="evidence" value="ECO:0007669"/>
    <property type="project" value="TreeGrafter"/>
</dbReference>
<evidence type="ECO:0000256" key="7">
    <source>
        <dbReference type="SAM" id="MobiDB-lite"/>
    </source>
</evidence>
<name>W9VYS5_9GAMM</name>
<dbReference type="Gene3D" id="1.20.120.1530">
    <property type="match status" value="2"/>
</dbReference>
<keyword evidence="8" id="KW-1133">Transmembrane helix</keyword>
<keyword evidence="12" id="KW-1185">Reference proteome</keyword>
<keyword evidence="8" id="KW-0472">Membrane</keyword>
<dbReference type="eggNOG" id="COG0840">
    <property type="taxonomic scope" value="Bacteria"/>
</dbReference>
<evidence type="ECO:0000256" key="8">
    <source>
        <dbReference type="SAM" id="Phobius"/>
    </source>
</evidence>
<dbReference type="GO" id="GO:0005886">
    <property type="term" value="C:plasma membrane"/>
    <property type="evidence" value="ECO:0007669"/>
    <property type="project" value="TreeGrafter"/>
</dbReference>
<dbReference type="Pfam" id="PF21927">
    <property type="entry name" value="McpB_HAMP_2"/>
    <property type="match status" value="1"/>
</dbReference>
<keyword evidence="8" id="KW-0812">Transmembrane</keyword>
<evidence type="ECO:0000256" key="5">
    <source>
        <dbReference type="PROSITE-ProRule" id="PRU00284"/>
    </source>
</evidence>
<evidence type="ECO:0000256" key="6">
    <source>
        <dbReference type="SAM" id="Coils"/>
    </source>
</evidence>
<comment type="similarity">
    <text evidence="4">Belongs to the methyl-accepting chemotaxis (MCP) protein family.</text>
</comment>
<evidence type="ECO:0000259" key="9">
    <source>
        <dbReference type="PROSITE" id="PS50111"/>
    </source>
</evidence>
<dbReference type="Gene3D" id="1.10.287.950">
    <property type="entry name" value="Methyl-accepting chemotaxis protein"/>
    <property type="match status" value="1"/>
</dbReference>
<evidence type="ECO:0000256" key="4">
    <source>
        <dbReference type="ARBA" id="ARBA00029447"/>
    </source>
</evidence>
<dbReference type="Pfam" id="PF00015">
    <property type="entry name" value="MCPsignal"/>
    <property type="match status" value="1"/>
</dbReference>
<dbReference type="PANTHER" id="PTHR43531">
    <property type="entry name" value="PROTEIN ICFG"/>
    <property type="match status" value="1"/>
</dbReference>
<feature type="compositionally biased region" description="Polar residues" evidence="7">
    <location>
        <begin position="468"/>
        <end position="483"/>
    </location>
</feature>
<dbReference type="PATRIC" id="fig|1249627.3.peg.1752"/>
<dbReference type="InterPro" id="IPR054421">
    <property type="entry name" value="McpB_HAMP_2nd"/>
</dbReference>
<proteinExistence type="inferred from homology"/>
<dbReference type="GO" id="GO:0006935">
    <property type="term" value="P:chemotaxis"/>
    <property type="evidence" value="ECO:0007669"/>
    <property type="project" value="TreeGrafter"/>
</dbReference>
<feature type="transmembrane region" description="Helical" evidence="8">
    <location>
        <begin position="189"/>
        <end position="211"/>
    </location>
</feature>
<feature type="domain" description="HAMP" evidence="10">
    <location>
        <begin position="401"/>
        <end position="447"/>
    </location>
</feature>
<reference evidence="11 12" key="1">
    <citation type="submission" date="2012-11" db="EMBL/GenBank/DDBJ databases">
        <title>Genome assembly of Thiorhodococcus sp. AK35.</title>
        <authorList>
            <person name="Nupur N."/>
            <person name="Khatri I."/>
            <person name="Subramanian S."/>
            <person name="Pinnaka A."/>
        </authorList>
    </citation>
    <scope>NUCLEOTIDE SEQUENCE [LARGE SCALE GENOMIC DNA]</scope>
    <source>
        <strain evidence="11 12">AK35</strain>
    </source>
</reference>
<feature type="domain" description="Methyl-accepting transducer" evidence="9">
    <location>
        <begin position="452"/>
        <end position="681"/>
    </location>
</feature>
<dbReference type="InterPro" id="IPR003660">
    <property type="entry name" value="HAMP_dom"/>
</dbReference>
<dbReference type="InterPro" id="IPR051310">
    <property type="entry name" value="MCP_chemotaxis"/>
</dbReference>
<evidence type="ECO:0000256" key="1">
    <source>
        <dbReference type="ARBA" id="ARBA00004370"/>
    </source>
</evidence>
<feature type="coiled-coil region" evidence="6">
    <location>
        <begin position="652"/>
        <end position="679"/>
    </location>
</feature>
<accession>W9VYS5</accession>
<dbReference type="EMBL" id="AONC01000025">
    <property type="protein sequence ID" value="EXJ15560.1"/>
    <property type="molecule type" value="Genomic_DNA"/>
</dbReference>
<dbReference type="InterPro" id="IPR024478">
    <property type="entry name" value="HlyB_4HB_MCP"/>
</dbReference>
<comment type="caution">
    <text evidence="11">The sequence shown here is derived from an EMBL/GenBank/DDBJ whole genome shotgun (WGS) entry which is preliminary data.</text>
</comment>
<feature type="region of interest" description="Disordered" evidence="7">
    <location>
        <begin position="707"/>
        <end position="749"/>
    </location>
</feature>
<dbReference type="FunFam" id="1.10.287.950:FF:000001">
    <property type="entry name" value="Methyl-accepting chemotaxis sensory transducer"/>
    <property type="match status" value="1"/>
</dbReference>
<dbReference type="CDD" id="cd11386">
    <property type="entry name" value="MCP_signal"/>
    <property type="match status" value="1"/>
</dbReference>
<organism evidence="11 12">
    <name type="scientific">Imhoffiella purpurea</name>
    <dbReference type="NCBI Taxonomy" id="1249627"/>
    <lineage>
        <taxon>Bacteria</taxon>
        <taxon>Pseudomonadati</taxon>
        <taxon>Pseudomonadota</taxon>
        <taxon>Gammaproteobacteria</taxon>
        <taxon>Chromatiales</taxon>
        <taxon>Chromatiaceae</taxon>
        <taxon>Imhoffiella</taxon>
    </lineage>
</organism>
<keyword evidence="3 5" id="KW-0807">Transducer</keyword>
<comment type="subcellular location">
    <subcellularLocation>
        <location evidence="1">Membrane</location>
    </subcellularLocation>
</comment>
<dbReference type="SMART" id="SM00283">
    <property type="entry name" value="MA"/>
    <property type="match status" value="1"/>
</dbReference>
<feature type="region of interest" description="Disordered" evidence="7">
    <location>
        <begin position="465"/>
        <end position="492"/>
    </location>
</feature>
<dbReference type="InterPro" id="IPR004089">
    <property type="entry name" value="MCPsignal_dom"/>
</dbReference>
<dbReference type="Proteomes" id="UP000019460">
    <property type="component" value="Unassembled WGS sequence"/>
</dbReference>
<sequence length="749" mass="80802">MSLKSMSVKQRLTMLVAAMAFGLLVVAGIGVYQIARVYAAANFANDNTVPALTALNELIVGIERERIRTMRHVFVAESAAEIADIDRSIAGAEQDIQAAFDAYEPTIVDAEDRRRFEEVLSHFRRFEVAQAPVLDASRSNEKGLARERFLSFDEAGKALETEIHDFIEYNIGLGQKGAADARDIRDRQLFVMTAVAGLTLLAAILIGAWMIRHLMGQLGGEPAYAAEIANKMAAGELVDFQIRPGDKESVLAAMHRILSTLKEFVSAQQENARQHDLGMIDHQIPVERFHGVYAQMAHSINELVKAHIAVKMRVVEVVSRYAVGDLSVDMDRLPGRKAEITKAIDGVKASLEAVNGQIKELVEAAVAGDFKARGDAERFQHEFREMVEGLNRLMDISDVGLGEVSRILEALAKGDLTQRIEGDYQGTFGRLQKDSNGTVARLREVVGQIMDSTEEIDRAAKEIAAGNQDLSSRTESQASSLEETASAMEELSSTVKQNAENARLANDLAQSSNASVARGGDLVRRVVSTMTEIQDSSRRIADIITVIDGIAFQTNILALNAAVEAARAGEQGRGFAVVAGEVRSLAQRSATAAKEIKDLIAESVNRIDEGATLVNEAGTAIEEVVTSSTQVATLVTEISSASREQSTGIEQVAQAIGQMDEMTQQNAALVEQAAAAAESLEEQTNGLVRSMNLFQLGAGSDTQALVASTSKPVARPAPKPVSRPVKQVPAPVRPKTAQAAGAEDEWDEF</sequence>
<evidence type="ECO:0000256" key="3">
    <source>
        <dbReference type="ARBA" id="ARBA00023224"/>
    </source>
</evidence>
<dbReference type="AlphaFoldDB" id="W9VYS5"/>
<gene>
    <name evidence="11" type="ORF">D779_1302</name>
</gene>
<evidence type="ECO:0000313" key="11">
    <source>
        <dbReference type="EMBL" id="EXJ15560.1"/>
    </source>
</evidence>
<dbReference type="CDD" id="cd17527">
    <property type="entry name" value="HAMP_II"/>
    <property type="match status" value="1"/>
</dbReference>
<dbReference type="Pfam" id="PF18575">
    <property type="entry name" value="HAMP_N3"/>
    <property type="match status" value="1"/>
</dbReference>
<dbReference type="PROSITE" id="PS50111">
    <property type="entry name" value="CHEMOTAXIS_TRANSDUC_2"/>
    <property type="match status" value="1"/>
</dbReference>
<dbReference type="Pfam" id="PF12729">
    <property type="entry name" value="4HB_MCP_1"/>
    <property type="match status" value="1"/>
</dbReference>
<dbReference type="PANTHER" id="PTHR43531:SF14">
    <property type="entry name" value="METHYL-ACCEPTING CHEMOTAXIS PROTEIN I-RELATED"/>
    <property type="match status" value="1"/>
</dbReference>
<dbReference type="PROSITE" id="PS50885">
    <property type="entry name" value="HAMP"/>
    <property type="match status" value="1"/>
</dbReference>
<evidence type="ECO:0000256" key="2">
    <source>
        <dbReference type="ARBA" id="ARBA00022481"/>
    </source>
</evidence>
<dbReference type="GO" id="GO:0007165">
    <property type="term" value="P:signal transduction"/>
    <property type="evidence" value="ECO:0007669"/>
    <property type="project" value="UniProtKB-KW"/>
</dbReference>
<evidence type="ECO:0000313" key="12">
    <source>
        <dbReference type="Proteomes" id="UP000019460"/>
    </source>
</evidence>
<dbReference type="STRING" id="1249627.D779_1302"/>
<evidence type="ECO:0000259" key="10">
    <source>
        <dbReference type="PROSITE" id="PS50885"/>
    </source>
</evidence>